<dbReference type="Proteomes" id="UP000031890">
    <property type="component" value="Chromosome"/>
</dbReference>
<organism evidence="8 9">
    <name type="scientific">Corynebacterium singulare</name>
    <dbReference type="NCBI Taxonomy" id="161899"/>
    <lineage>
        <taxon>Bacteria</taxon>
        <taxon>Bacillati</taxon>
        <taxon>Actinomycetota</taxon>
        <taxon>Actinomycetes</taxon>
        <taxon>Mycobacteriales</taxon>
        <taxon>Corynebacteriaceae</taxon>
        <taxon>Corynebacterium</taxon>
    </lineage>
</organism>
<feature type="binding site" evidence="5">
    <location>
        <position position="14"/>
    </location>
    <ligand>
        <name>S-adenosyl-L-methionine</name>
        <dbReference type="ChEBI" id="CHEBI:59789"/>
    </ligand>
</feature>
<dbReference type="InterPro" id="IPR020596">
    <property type="entry name" value="rRNA_Ade_Mease_Trfase_CS"/>
</dbReference>
<keyword evidence="1 5" id="KW-0489">Methyltransferase</keyword>
<dbReference type="EC" id="2.1.1.184" evidence="8"/>
<feature type="compositionally biased region" description="Low complexity" evidence="6">
    <location>
        <begin position="265"/>
        <end position="274"/>
    </location>
</feature>
<sequence>MSTYGYGRHEHGQNFLTDHKIINSIVDLVKQTSGPIIEIGPGSGALTRPISHLGRAITAVEVDAKLAAKLTKRTASAAVEVVQDDFLNYPLPVTPCVIVGNIPFHLTTAILRKLLHAPSWTDAVLLMQWEVARRRAGVGASTMMTAQWSPWFTFHLGSRVPRSAFRPQPSVDGGILVIRRVGDPKIPIEQRKAFQAMVHTVFTARGRGIGEILRRAGLFSSRSETQSWLRLRGIDPATLPPRLRTSDWIDLFQVTGSFPPHHRPISQSGSSQRPPQRKKRGRRR</sequence>
<feature type="domain" description="Ribosomal RNA adenine methylase transferase N-terminal" evidence="7">
    <location>
        <begin position="21"/>
        <end position="182"/>
    </location>
</feature>
<dbReference type="InterPro" id="IPR023165">
    <property type="entry name" value="rRNA_Ade_diMease-like_C"/>
</dbReference>
<feature type="binding site" evidence="5">
    <location>
        <position position="85"/>
    </location>
    <ligand>
        <name>S-adenosyl-L-methionine</name>
        <dbReference type="ChEBI" id="CHEBI:59789"/>
    </ligand>
</feature>
<dbReference type="PANTHER" id="PTHR11727:SF7">
    <property type="entry name" value="DIMETHYLADENOSINE TRANSFERASE-RELATED"/>
    <property type="match status" value="1"/>
</dbReference>
<dbReference type="PROSITE" id="PS51689">
    <property type="entry name" value="SAM_RNA_A_N6_MT"/>
    <property type="match status" value="1"/>
</dbReference>
<dbReference type="HOGENOM" id="CLU_041220_3_1_11"/>
<feature type="binding site" evidence="5">
    <location>
        <position position="40"/>
    </location>
    <ligand>
        <name>S-adenosyl-L-methionine</name>
        <dbReference type="ChEBI" id="CHEBI:59789"/>
    </ligand>
</feature>
<dbReference type="GO" id="GO:0005829">
    <property type="term" value="C:cytosol"/>
    <property type="evidence" value="ECO:0007669"/>
    <property type="project" value="TreeGrafter"/>
</dbReference>
<dbReference type="Gene3D" id="1.10.8.100">
    <property type="entry name" value="Ribosomal RNA adenine dimethylase-like, domain 2"/>
    <property type="match status" value="1"/>
</dbReference>
<feature type="compositionally biased region" description="Basic residues" evidence="6">
    <location>
        <begin position="275"/>
        <end position="284"/>
    </location>
</feature>
<dbReference type="InterPro" id="IPR020598">
    <property type="entry name" value="rRNA_Ade_methylase_Trfase_N"/>
</dbReference>
<dbReference type="RefSeq" id="WP_070536900.1">
    <property type="nucleotide sequence ID" value="NZ_CP010827.1"/>
</dbReference>
<dbReference type="STRING" id="161899.CSING_13175"/>
<dbReference type="NCBIfam" id="NF000499">
    <property type="entry name" value="Erm23S_rRNA_broad"/>
    <property type="match status" value="1"/>
</dbReference>
<dbReference type="OrthoDB" id="3616874at2"/>
<dbReference type="PROSITE" id="PS01131">
    <property type="entry name" value="RRNA_A_DIMETH"/>
    <property type="match status" value="1"/>
</dbReference>
<dbReference type="KEGG" id="csx:CSING_13175"/>
<keyword evidence="4 5" id="KW-0694">RNA-binding</keyword>
<evidence type="ECO:0000313" key="8">
    <source>
        <dbReference type="EMBL" id="AJI80118.1"/>
    </source>
</evidence>
<name>A0A0B6EZC3_9CORY</name>
<gene>
    <name evidence="8" type="primary">ermA</name>
    <name evidence="8" type="ORF">CSING_13175</name>
</gene>
<evidence type="ECO:0000256" key="5">
    <source>
        <dbReference type="PROSITE-ProRule" id="PRU01026"/>
    </source>
</evidence>
<feature type="binding site" evidence="5">
    <location>
        <position position="61"/>
    </location>
    <ligand>
        <name>S-adenosyl-L-methionine</name>
        <dbReference type="ChEBI" id="CHEBI:59789"/>
    </ligand>
</feature>
<keyword evidence="3 5" id="KW-0949">S-adenosyl-L-methionine</keyword>
<keyword evidence="2 5" id="KW-0808">Transferase</keyword>
<dbReference type="SUPFAM" id="SSF53335">
    <property type="entry name" value="S-adenosyl-L-methionine-dependent methyltransferases"/>
    <property type="match status" value="1"/>
</dbReference>
<evidence type="ECO:0000259" key="7">
    <source>
        <dbReference type="SMART" id="SM00650"/>
    </source>
</evidence>
<dbReference type="InterPro" id="IPR029063">
    <property type="entry name" value="SAM-dependent_MTases_sf"/>
</dbReference>
<dbReference type="Pfam" id="PF00398">
    <property type="entry name" value="RrnaAD"/>
    <property type="match status" value="1"/>
</dbReference>
<evidence type="ECO:0000256" key="2">
    <source>
        <dbReference type="ARBA" id="ARBA00022679"/>
    </source>
</evidence>
<evidence type="ECO:0000256" key="4">
    <source>
        <dbReference type="ARBA" id="ARBA00022884"/>
    </source>
</evidence>
<reference evidence="8 9" key="1">
    <citation type="journal article" date="2015" name="Genome Announc.">
        <title>Complete Genome Sequence and Annotation of Corynebacterium singulare DSM 44357, Isolated from a Human Semen Specimen.</title>
        <authorList>
            <person name="Merten M."/>
            <person name="Brinkrolf K."/>
            <person name="Albersmeier A."/>
            <person name="Kutter Y."/>
            <person name="Ruckert C."/>
            <person name="Tauch A."/>
        </authorList>
    </citation>
    <scope>NUCLEOTIDE SEQUENCE [LARGE SCALE GENOMIC DNA]</scope>
    <source>
        <strain evidence="8">IBS B52218</strain>
    </source>
</reference>
<dbReference type="CDD" id="cd02440">
    <property type="entry name" value="AdoMet_MTases"/>
    <property type="match status" value="1"/>
</dbReference>
<proteinExistence type="inferred from homology"/>
<evidence type="ECO:0000256" key="3">
    <source>
        <dbReference type="ARBA" id="ARBA00022691"/>
    </source>
</evidence>
<feature type="binding site" evidence="5">
    <location>
        <position position="16"/>
    </location>
    <ligand>
        <name>S-adenosyl-L-methionine</name>
        <dbReference type="ChEBI" id="CHEBI:59789"/>
    </ligand>
</feature>
<dbReference type="GO" id="GO:0003723">
    <property type="term" value="F:RNA binding"/>
    <property type="evidence" value="ECO:0007669"/>
    <property type="project" value="UniProtKB-UniRule"/>
</dbReference>
<dbReference type="PANTHER" id="PTHR11727">
    <property type="entry name" value="DIMETHYLADENOSINE TRANSFERASE"/>
    <property type="match status" value="1"/>
</dbReference>
<dbReference type="AlphaFoldDB" id="A0A0B6EZC3"/>
<dbReference type="SMART" id="SM00650">
    <property type="entry name" value="rADc"/>
    <property type="match status" value="1"/>
</dbReference>
<dbReference type="GO" id="GO:0052910">
    <property type="term" value="F:23S rRNA (adenine(2085)-N(6))-dimethyltransferase activity"/>
    <property type="evidence" value="ECO:0007669"/>
    <property type="project" value="UniProtKB-EC"/>
</dbReference>
<feature type="binding site" evidence="5">
    <location>
        <position position="101"/>
    </location>
    <ligand>
        <name>S-adenosyl-L-methionine</name>
        <dbReference type="ChEBI" id="CHEBI:59789"/>
    </ligand>
</feature>
<feature type="region of interest" description="Disordered" evidence="6">
    <location>
        <begin position="259"/>
        <end position="284"/>
    </location>
</feature>
<protein>
    <submittedName>
        <fullName evidence="8">Dimethyladenosine transferase (RRNA methylation)</fullName>
        <ecNumber evidence="8">2.1.1.184</ecNumber>
    </submittedName>
</protein>
<evidence type="ECO:0000256" key="6">
    <source>
        <dbReference type="SAM" id="MobiDB-lite"/>
    </source>
</evidence>
<dbReference type="GO" id="GO:0000179">
    <property type="term" value="F:rRNA (adenine-N6,N6-)-dimethyltransferase activity"/>
    <property type="evidence" value="ECO:0007669"/>
    <property type="project" value="UniProtKB-UniRule"/>
</dbReference>
<dbReference type="Gene3D" id="3.40.50.150">
    <property type="entry name" value="Vaccinia Virus protein VP39"/>
    <property type="match status" value="1"/>
</dbReference>
<evidence type="ECO:0000313" key="9">
    <source>
        <dbReference type="Proteomes" id="UP000031890"/>
    </source>
</evidence>
<comment type="similarity">
    <text evidence="5">Belongs to the class I-like SAM-binding methyltransferase superfamily. rRNA adenine N(6)-methyltransferase family.</text>
</comment>
<dbReference type="EMBL" id="CP010827">
    <property type="protein sequence ID" value="AJI80118.1"/>
    <property type="molecule type" value="Genomic_DNA"/>
</dbReference>
<accession>A0A0B6EZC3</accession>
<evidence type="ECO:0000256" key="1">
    <source>
        <dbReference type="ARBA" id="ARBA00022603"/>
    </source>
</evidence>
<dbReference type="InterPro" id="IPR001737">
    <property type="entry name" value="KsgA/Erm"/>
</dbReference>